<dbReference type="GeneID" id="36563599"/>
<dbReference type="InterPro" id="IPR001715">
    <property type="entry name" value="CH_dom"/>
</dbReference>
<evidence type="ECO:0000313" key="16">
    <source>
        <dbReference type="EMBL" id="PSK40559.1"/>
    </source>
</evidence>
<dbReference type="SUPFAM" id="SSF47576">
    <property type="entry name" value="Calponin-homology domain, CH-domain"/>
    <property type="match status" value="1"/>
</dbReference>
<keyword evidence="6" id="KW-0498">Mitosis</keyword>
<evidence type="ECO:0000256" key="7">
    <source>
        <dbReference type="ARBA" id="ARBA00023212"/>
    </source>
</evidence>
<dbReference type="SUPFAM" id="SSF140612">
    <property type="entry name" value="EB1 dimerisation domain-like"/>
    <property type="match status" value="1"/>
</dbReference>
<keyword evidence="5 10" id="KW-0493">Microtubule</keyword>
<keyword evidence="9" id="KW-0862">Zinc</keyword>
<evidence type="ECO:0000256" key="6">
    <source>
        <dbReference type="ARBA" id="ARBA00022776"/>
    </source>
</evidence>
<dbReference type="GO" id="GO:0035371">
    <property type="term" value="C:microtubule plus-end"/>
    <property type="evidence" value="ECO:0007669"/>
    <property type="project" value="UniProtKB-ARBA"/>
</dbReference>
<evidence type="ECO:0000256" key="4">
    <source>
        <dbReference type="ARBA" id="ARBA00022618"/>
    </source>
</evidence>
<dbReference type="VEuPathDB" id="FungiDB:C7M61_000206"/>
<gene>
    <name evidence="16" type="ORF">C7M61_000206</name>
</gene>
<dbReference type="GO" id="GO:0007010">
    <property type="term" value="P:cytoskeleton organization"/>
    <property type="evidence" value="ECO:0007669"/>
    <property type="project" value="UniProtKB-ARBA"/>
</dbReference>
<keyword evidence="7" id="KW-0206">Cytoskeleton</keyword>
<feature type="region of interest" description="Disordered" evidence="12">
    <location>
        <begin position="456"/>
        <end position="480"/>
    </location>
</feature>
<keyword evidence="8" id="KW-0131">Cell cycle</keyword>
<dbReference type="InterPro" id="IPR036872">
    <property type="entry name" value="CH_dom_sf"/>
</dbReference>
<evidence type="ECO:0000256" key="11">
    <source>
        <dbReference type="SAM" id="Coils"/>
    </source>
</evidence>
<dbReference type="GO" id="GO:0008270">
    <property type="term" value="F:zinc ion binding"/>
    <property type="evidence" value="ECO:0007669"/>
    <property type="project" value="UniProtKB-KW"/>
</dbReference>
<dbReference type="PROSITE" id="PS50021">
    <property type="entry name" value="CH"/>
    <property type="match status" value="1"/>
</dbReference>
<keyword evidence="3" id="KW-0963">Cytoplasm</keyword>
<evidence type="ECO:0000256" key="1">
    <source>
        <dbReference type="ARBA" id="ARBA00004245"/>
    </source>
</evidence>
<evidence type="ECO:0000256" key="2">
    <source>
        <dbReference type="ARBA" id="ARBA00010729"/>
    </source>
</evidence>
<dbReference type="OrthoDB" id="2119228at2759"/>
<dbReference type="PROSITE" id="PS50157">
    <property type="entry name" value="ZINC_FINGER_C2H2_2"/>
    <property type="match status" value="1"/>
</dbReference>
<dbReference type="GO" id="GO:0030473">
    <property type="term" value="P:nuclear migration along microtubule"/>
    <property type="evidence" value="ECO:0007669"/>
    <property type="project" value="UniProtKB-ARBA"/>
</dbReference>
<dbReference type="EMBL" id="PYFQ01000001">
    <property type="protein sequence ID" value="PSK40559.1"/>
    <property type="molecule type" value="Genomic_DNA"/>
</dbReference>
<evidence type="ECO:0000256" key="10">
    <source>
        <dbReference type="PROSITE-ProRule" id="PRU00576"/>
    </source>
</evidence>
<feature type="coiled-coil region" evidence="11">
    <location>
        <begin position="188"/>
        <end position="215"/>
    </location>
</feature>
<keyword evidence="9" id="KW-0863">Zinc-finger</keyword>
<dbReference type="Pfam" id="PF00307">
    <property type="entry name" value="CH"/>
    <property type="match status" value="1"/>
</dbReference>
<dbReference type="GO" id="GO:0072686">
    <property type="term" value="C:mitotic spindle"/>
    <property type="evidence" value="ECO:0007669"/>
    <property type="project" value="UniProtKB-ARBA"/>
</dbReference>
<feature type="compositionally biased region" description="Acidic residues" evidence="12">
    <location>
        <begin position="463"/>
        <end position="474"/>
    </location>
</feature>
<keyword evidence="17" id="KW-1185">Reference proteome</keyword>
<dbReference type="InterPro" id="IPR004953">
    <property type="entry name" value="EB1_C"/>
</dbReference>
<dbReference type="Proteomes" id="UP000241107">
    <property type="component" value="Unassembled WGS sequence"/>
</dbReference>
<dbReference type="InterPro" id="IPR036133">
    <property type="entry name" value="EB1_C_sf"/>
</dbReference>
<evidence type="ECO:0008006" key="18">
    <source>
        <dbReference type="Google" id="ProtNLM"/>
    </source>
</evidence>
<dbReference type="FunFam" id="1.10.418.10:FF:000028">
    <property type="entry name" value="RP/EB family microtubule-associated protein"/>
    <property type="match status" value="1"/>
</dbReference>
<dbReference type="GO" id="GO:0051233">
    <property type="term" value="C:spindle midzone"/>
    <property type="evidence" value="ECO:0007669"/>
    <property type="project" value="UniProtKB-ARBA"/>
</dbReference>
<evidence type="ECO:0000259" key="14">
    <source>
        <dbReference type="PROSITE" id="PS50157"/>
    </source>
</evidence>
<dbReference type="RefSeq" id="XP_024715258.1">
    <property type="nucleotide sequence ID" value="XM_024855659.1"/>
</dbReference>
<keyword evidence="9" id="KW-0479">Metal-binding</keyword>
<dbReference type="GO" id="GO:0051010">
    <property type="term" value="F:microtubule plus-end binding"/>
    <property type="evidence" value="ECO:0007669"/>
    <property type="project" value="UniProtKB-ARBA"/>
</dbReference>
<keyword evidence="4" id="KW-0132">Cell division</keyword>
<dbReference type="Pfam" id="PF03271">
    <property type="entry name" value="EB1"/>
    <property type="match status" value="1"/>
</dbReference>
<evidence type="ECO:0000256" key="12">
    <source>
        <dbReference type="SAM" id="MobiDB-lite"/>
    </source>
</evidence>
<proteinExistence type="inferred from homology"/>
<feature type="domain" description="EB1 C-terminal" evidence="15">
    <location>
        <begin position="187"/>
        <end position="272"/>
    </location>
</feature>
<evidence type="ECO:0000313" key="17">
    <source>
        <dbReference type="Proteomes" id="UP000241107"/>
    </source>
</evidence>
<dbReference type="InterPro" id="IPR013087">
    <property type="entry name" value="Znf_C2H2_type"/>
</dbReference>
<feature type="region of interest" description="Disordered" evidence="12">
    <location>
        <begin position="123"/>
        <end position="183"/>
    </location>
</feature>
<evidence type="ECO:0000259" key="15">
    <source>
        <dbReference type="PROSITE" id="PS51230"/>
    </source>
</evidence>
<feature type="domain" description="Calponin-homology (CH)" evidence="13">
    <location>
        <begin position="4"/>
        <end position="106"/>
    </location>
</feature>
<dbReference type="InterPro" id="IPR027328">
    <property type="entry name" value="MAPRE"/>
</dbReference>
<evidence type="ECO:0000259" key="13">
    <source>
        <dbReference type="PROSITE" id="PS50021"/>
    </source>
</evidence>
<keyword evidence="11" id="KW-0175">Coiled coil</keyword>
<dbReference type="Gene3D" id="1.10.418.10">
    <property type="entry name" value="Calponin-like domain"/>
    <property type="match status" value="1"/>
</dbReference>
<dbReference type="PROSITE" id="PS00028">
    <property type="entry name" value="ZINC_FINGER_C2H2_1"/>
    <property type="match status" value="1"/>
</dbReference>
<organism evidence="16 17">
    <name type="scientific">Candidozyma pseudohaemuli</name>
    <dbReference type="NCBI Taxonomy" id="418784"/>
    <lineage>
        <taxon>Eukaryota</taxon>
        <taxon>Fungi</taxon>
        <taxon>Dikarya</taxon>
        <taxon>Ascomycota</taxon>
        <taxon>Saccharomycotina</taxon>
        <taxon>Pichiomycetes</taxon>
        <taxon>Metschnikowiaceae</taxon>
        <taxon>Candidozyma</taxon>
    </lineage>
</organism>
<reference evidence="16 17" key="1">
    <citation type="submission" date="2018-03" db="EMBL/GenBank/DDBJ databases">
        <title>Candida pseudohaemulonii genome assembly and annotation.</title>
        <authorList>
            <person name="Munoz J.F."/>
            <person name="Gade L.G."/>
            <person name="Chow N.A."/>
            <person name="Litvintseva A.P."/>
            <person name="Loparev V.N."/>
            <person name="Cuomo C.A."/>
        </authorList>
    </citation>
    <scope>NUCLEOTIDE SEQUENCE [LARGE SCALE GENOMIC DNA]</scope>
    <source>
        <strain evidence="16 17">B12108</strain>
    </source>
</reference>
<feature type="compositionally biased region" description="Low complexity" evidence="12">
    <location>
        <begin position="141"/>
        <end position="164"/>
    </location>
</feature>
<comment type="caution">
    <text evidence="16">The sequence shown here is derived from an EMBL/GenBank/DDBJ whole genome shotgun (WGS) entry which is preliminary data.</text>
</comment>
<comment type="similarity">
    <text evidence="2">Belongs to the MAPRE family.</text>
</comment>
<evidence type="ECO:0000256" key="5">
    <source>
        <dbReference type="ARBA" id="ARBA00022701"/>
    </source>
</evidence>
<feature type="domain" description="C2H2-type" evidence="14">
    <location>
        <begin position="315"/>
        <end position="342"/>
    </location>
</feature>
<comment type="subcellular location">
    <subcellularLocation>
        <location evidence="1">Cytoplasm</location>
        <location evidence="1">Cytoskeleton</location>
    </subcellularLocation>
</comment>
<accession>A0A2P7YX87</accession>
<dbReference type="GO" id="GO:0035372">
    <property type="term" value="P:protein localization to microtubule"/>
    <property type="evidence" value="ECO:0007669"/>
    <property type="project" value="UniProtKB-ARBA"/>
</dbReference>
<dbReference type="GO" id="GO:0051301">
    <property type="term" value="P:cell division"/>
    <property type="evidence" value="ECO:0007669"/>
    <property type="project" value="UniProtKB-KW"/>
</dbReference>
<dbReference type="PROSITE" id="PS51230">
    <property type="entry name" value="EB1_C"/>
    <property type="match status" value="1"/>
</dbReference>
<dbReference type="Gene3D" id="1.20.5.1430">
    <property type="match status" value="1"/>
</dbReference>
<protein>
    <recommendedName>
        <fullName evidence="18">C2H2-type domain-containing protein</fullName>
    </recommendedName>
</protein>
<dbReference type="AlphaFoldDB" id="A0A2P7YX87"/>
<sequence length="480" mass="54149">MVVGESRTELLNWLNATLNLNYSKVEQCGTGAAYCQLMDSIYGGVPMGKVKFDSSLSEYDSRANMKVLQAAFNKQRILKQIEVERLIKCRLQDNLELLQWFKRHWMEHKDVNVVYDAASRRKLGGARTPLGPNSRRSTMTSNPPSAGSSSRPSRISSGSYNGSSDPPISVPKRRVSSQGTGRVTDDRVAELMAQLEQAKAEVSESRTNVETLETERNFYFNKLREIEILTQHIDTAFEKDDASSKEIQGMPIQELVKQVQDILWQKDNGFESNAEEMDAEFFYPSRLLQSGPSLSRGFVARRISEGESGRMKLQLNCEACGKGYKHVSSLAKHLWEHTPEWKMTKKFVMSKHQQVQLLEAASILVGMNDPVPEDEVLEPSSLRMQRRLSQRPESLRFSDSFGTSGGFEVEQNPHAALDRSLSFSAHPPLAVEISRLYPGHVGGYIDVPSREHIIKRRESEVKEESEEAAESDEEIIGKME</sequence>
<dbReference type="PANTHER" id="PTHR10623">
    <property type="entry name" value="MICROTUBULE-ASSOCIATED PROTEIN RP/EB FAMILY MEMBER"/>
    <property type="match status" value="1"/>
</dbReference>
<name>A0A2P7YX87_9ASCO</name>
<evidence type="ECO:0000256" key="3">
    <source>
        <dbReference type="ARBA" id="ARBA00022490"/>
    </source>
</evidence>
<evidence type="ECO:0000256" key="8">
    <source>
        <dbReference type="ARBA" id="ARBA00023306"/>
    </source>
</evidence>
<dbReference type="STRING" id="418784.A0A2P7YX87"/>
<evidence type="ECO:0000256" key="9">
    <source>
        <dbReference type="PROSITE-ProRule" id="PRU00042"/>
    </source>
</evidence>